<reference evidence="3" key="2">
    <citation type="submission" date="2023-04" db="EMBL/GenBank/DDBJ databases">
        <authorList>
            <person name="Bu L."/>
            <person name="Lu L."/>
            <person name="Laidemitt M.R."/>
            <person name="Zhang S.M."/>
            <person name="Mutuku M."/>
            <person name="Mkoji G."/>
            <person name="Steinauer M."/>
            <person name="Loker E.S."/>
        </authorList>
    </citation>
    <scope>NUCLEOTIDE SEQUENCE</scope>
    <source>
        <strain evidence="3">KasaAsao</strain>
        <tissue evidence="3">Whole Snail</tissue>
    </source>
</reference>
<feature type="compositionally biased region" description="Basic and acidic residues" evidence="1">
    <location>
        <begin position="60"/>
        <end position="73"/>
    </location>
</feature>
<proteinExistence type="predicted"/>
<keyword evidence="4" id="KW-1185">Reference proteome</keyword>
<accession>A0AAD8FJU5</accession>
<feature type="signal peptide" evidence="2">
    <location>
        <begin position="1"/>
        <end position="19"/>
    </location>
</feature>
<evidence type="ECO:0000256" key="2">
    <source>
        <dbReference type="SAM" id="SignalP"/>
    </source>
</evidence>
<feature type="chain" id="PRO_5042245550" evidence="2">
    <location>
        <begin position="20"/>
        <end position="165"/>
    </location>
</feature>
<evidence type="ECO:0000256" key="1">
    <source>
        <dbReference type="SAM" id="MobiDB-lite"/>
    </source>
</evidence>
<evidence type="ECO:0000313" key="3">
    <source>
        <dbReference type="EMBL" id="KAK0065794.1"/>
    </source>
</evidence>
<dbReference type="EMBL" id="JASAOG010000012">
    <property type="protein sequence ID" value="KAK0065794.1"/>
    <property type="molecule type" value="Genomic_DNA"/>
</dbReference>
<keyword evidence="2" id="KW-0732">Signal</keyword>
<evidence type="ECO:0000313" key="4">
    <source>
        <dbReference type="Proteomes" id="UP001233172"/>
    </source>
</evidence>
<sequence length="165" mass="17484">MSVLAFLYIGASIMSLVSAGDTMLQNCSALCSSRKRSDESLKLKCGCGANNFAGSAVSADKGDKTTKHPDDPHLSLPIPPTSSISNMVIKVSGNIHLQPEVNKHGSEKKDETAKNPNHEATKQTTEKNSKTPPEDESLTDPPYYDTTAKYPGDDGTAQPYSAGGV</sequence>
<comment type="caution">
    <text evidence="3">The sequence shown here is derived from an EMBL/GenBank/DDBJ whole genome shotgun (WGS) entry which is preliminary data.</text>
</comment>
<protein>
    <submittedName>
        <fullName evidence="3">Uncharacterized protein</fullName>
    </submittedName>
</protein>
<organism evidence="3 4">
    <name type="scientific">Biomphalaria pfeifferi</name>
    <name type="common">Bloodfluke planorb</name>
    <name type="synonym">Freshwater snail</name>
    <dbReference type="NCBI Taxonomy" id="112525"/>
    <lineage>
        <taxon>Eukaryota</taxon>
        <taxon>Metazoa</taxon>
        <taxon>Spiralia</taxon>
        <taxon>Lophotrochozoa</taxon>
        <taxon>Mollusca</taxon>
        <taxon>Gastropoda</taxon>
        <taxon>Heterobranchia</taxon>
        <taxon>Euthyneura</taxon>
        <taxon>Panpulmonata</taxon>
        <taxon>Hygrophila</taxon>
        <taxon>Lymnaeoidea</taxon>
        <taxon>Planorbidae</taxon>
        <taxon>Biomphalaria</taxon>
    </lineage>
</organism>
<reference evidence="3" key="1">
    <citation type="journal article" date="2023" name="PLoS Negl. Trop. Dis.">
        <title>A genome sequence for Biomphalaria pfeifferi, the major vector snail for the human-infecting parasite Schistosoma mansoni.</title>
        <authorList>
            <person name="Bu L."/>
            <person name="Lu L."/>
            <person name="Laidemitt M.R."/>
            <person name="Zhang S.M."/>
            <person name="Mutuku M."/>
            <person name="Mkoji G."/>
            <person name="Steinauer M."/>
            <person name="Loker E.S."/>
        </authorList>
    </citation>
    <scope>NUCLEOTIDE SEQUENCE</scope>
    <source>
        <strain evidence="3">KasaAsao</strain>
    </source>
</reference>
<gene>
    <name evidence="3" type="ORF">Bpfe_004591</name>
</gene>
<dbReference type="AlphaFoldDB" id="A0AAD8FJU5"/>
<dbReference type="Proteomes" id="UP001233172">
    <property type="component" value="Unassembled WGS sequence"/>
</dbReference>
<feature type="compositionally biased region" description="Basic and acidic residues" evidence="1">
    <location>
        <begin position="101"/>
        <end position="133"/>
    </location>
</feature>
<feature type="region of interest" description="Disordered" evidence="1">
    <location>
        <begin position="56"/>
        <end position="165"/>
    </location>
</feature>
<name>A0AAD8FJU5_BIOPF</name>